<keyword evidence="2" id="KW-1185">Reference proteome</keyword>
<dbReference type="Proteomes" id="UP001238603">
    <property type="component" value="Unassembled WGS sequence"/>
</dbReference>
<proteinExistence type="predicted"/>
<evidence type="ECO:0000313" key="2">
    <source>
        <dbReference type="Proteomes" id="UP001238603"/>
    </source>
</evidence>
<sequence>MRRLRDVPPSLLIHRAALTRAPEDFFAAQVQLRRCLDQGVTQAMVAHVAPTASEQMKQSIRQLEALCGQRGDRGQLAYVAQTWRPDSPPRMAYEAQQRNDVAGLVDYVRSTGSADFAAQVLPGYITADFLEARGLLPPLTPEPADRLGLDEHLDLAGVSHLRDQFAVSRIVAIWSCRRLGTCVEEAQLDYACHALDLCVDDWRDFPEKKVFNRSPVDPNGSPSFFWVSRTRWAQIERAVAQLLGELK</sequence>
<name>A0ABT7LDX8_9BURK</name>
<protein>
    <submittedName>
        <fullName evidence="1">Uncharacterized protein</fullName>
    </submittedName>
</protein>
<comment type="caution">
    <text evidence="1">The sequence shown here is derived from an EMBL/GenBank/DDBJ whole genome shotgun (WGS) entry which is preliminary data.</text>
</comment>
<dbReference type="RefSeq" id="WP_285981190.1">
    <property type="nucleotide sequence ID" value="NZ_JASVDS010000001.1"/>
</dbReference>
<organism evidence="1 2">
    <name type="scientific">Roseateles subflavus</name>
    <dbReference type="NCBI Taxonomy" id="3053353"/>
    <lineage>
        <taxon>Bacteria</taxon>
        <taxon>Pseudomonadati</taxon>
        <taxon>Pseudomonadota</taxon>
        <taxon>Betaproteobacteria</taxon>
        <taxon>Burkholderiales</taxon>
        <taxon>Sphaerotilaceae</taxon>
        <taxon>Roseateles</taxon>
    </lineage>
</organism>
<evidence type="ECO:0000313" key="1">
    <source>
        <dbReference type="EMBL" id="MDL5031070.1"/>
    </source>
</evidence>
<accession>A0ABT7LDX8</accession>
<gene>
    <name evidence="1" type="ORF">QRD43_04045</name>
</gene>
<dbReference type="EMBL" id="JASVDS010000001">
    <property type="protein sequence ID" value="MDL5031070.1"/>
    <property type="molecule type" value="Genomic_DNA"/>
</dbReference>
<reference evidence="1 2" key="1">
    <citation type="submission" date="2023-06" db="EMBL/GenBank/DDBJ databases">
        <title>Pelomonas sp. APW6 16S ribosomal RNA gene genome sequencing and assembly.</title>
        <authorList>
            <person name="Woo H."/>
        </authorList>
    </citation>
    <scope>NUCLEOTIDE SEQUENCE [LARGE SCALE GENOMIC DNA]</scope>
    <source>
        <strain evidence="1 2">APW6</strain>
    </source>
</reference>